<evidence type="ECO:0000256" key="1">
    <source>
        <dbReference type="ARBA" id="ARBA00004430"/>
    </source>
</evidence>
<dbReference type="GeneID" id="25738047"/>
<dbReference type="GO" id="GO:0031146">
    <property type="term" value="P:SCF-dependent proteasomal ubiquitin-dependent protein catabolic process"/>
    <property type="evidence" value="ECO:0007669"/>
    <property type="project" value="TreeGrafter"/>
</dbReference>
<dbReference type="Gene3D" id="3.80.10.10">
    <property type="entry name" value="Ribonuclease Inhibitor"/>
    <property type="match status" value="2"/>
</dbReference>
<dbReference type="Proteomes" id="UP000054498">
    <property type="component" value="Unassembled WGS sequence"/>
</dbReference>
<protein>
    <submittedName>
        <fullName evidence="2">Uncharacterized protein</fullName>
    </submittedName>
</protein>
<dbReference type="InterPro" id="IPR032675">
    <property type="entry name" value="LRR_dom_sf"/>
</dbReference>
<name>A0A0D2JVH1_9CHLO</name>
<dbReference type="GO" id="GO:0019005">
    <property type="term" value="C:SCF ubiquitin ligase complex"/>
    <property type="evidence" value="ECO:0007669"/>
    <property type="project" value="TreeGrafter"/>
</dbReference>
<dbReference type="EMBL" id="KK100976">
    <property type="protein sequence ID" value="KIZ02788.1"/>
    <property type="molecule type" value="Genomic_DNA"/>
</dbReference>
<organism evidence="2 3">
    <name type="scientific">Monoraphidium neglectum</name>
    <dbReference type="NCBI Taxonomy" id="145388"/>
    <lineage>
        <taxon>Eukaryota</taxon>
        <taxon>Viridiplantae</taxon>
        <taxon>Chlorophyta</taxon>
        <taxon>core chlorophytes</taxon>
        <taxon>Chlorophyceae</taxon>
        <taxon>CS clade</taxon>
        <taxon>Sphaeropleales</taxon>
        <taxon>Selenastraceae</taxon>
        <taxon>Monoraphidium</taxon>
    </lineage>
</organism>
<keyword evidence="3" id="KW-1185">Reference proteome</keyword>
<comment type="subcellular location">
    <subcellularLocation>
        <location evidence="1">Cytoplasm</location>
        <location evidence="1">Cytoskeleton</location>
        <location evidence="1">Cilium axoneme</location>
    </subcellularLocation>
</comment>
<accession>A0A0D2JVH1</accession>
<gene>
    <name evidence="2" type="ORF">MNEG_5170</name>
</gene>
<reference evidence="2 3" key="1">
    <citation type="journal article" date="2013" name="BMC Genomics">
        <title>Reconstruction of the lipid metabolism for the microalga Monoraphidium neglectum from its genome sequence reveals characteristics suitable for biofuel production.</title>
        <authorList>
            <person name="Bogen C."/>
            <person name="Al-Dilaimi A."/>
            <person name="Albersmeier A."/>
            <person name="Wichmann J."/>
            <person name="Grundmann M."/>
            <person name="Rupp O."/>
            <person name="Lauersen K.J."/>
            <person name="Blifernez-Klassen O."/>
            <person name="Kalinowski J."/>
            <person name="Goesmann A."/>
            <person name="Mussgnug J.H."/>
            <person name="Kruse O."/>
        </authorList>
    </citation>
    <scope>NUCLEOTIDE SEQUENCE [LARGE SCALE GENOMIC DNA]</scope>
    <source>
        <strain evidence="2 3">SAG 48.87</strain>
    </source>
</reference>
<dbReference type="AlphaFoldDB" id="A0A0D2JVH1"/>
<evidence type="ECO:0000313" key="2">
    <source>
        <dbReference type="EMBL" id="KIZ02788.1"/>
    </source>
</evidence>
<dbReference type="GO" id="GO:0005930">
    <property type="term" value="C:axoneme"/>
    <property type="evidence" value="ECO:0007669"/>
    <property type="project" value="UniProtKB-SubCell"/>
</dbReference>
<evidence type="ECO:0000313" key="3">
    <source>
        <dbReference type="Proteomes" id="UP000054498"/>
    </source>
</evidence>
<proteinExistence type="predicted"/>
<dbReference type="PANTHER" id="PTHR13318">
    <property type="entry name" value="PARTNER OF PAIRED, ISOFORM B-RELATED"/>
    <property type="match status" value="1"/>
</dbReference>
<dbReference type="SUPFAM" id="SSF52047">
    <property type="entry name" value="RNI-like"/>
    <property type="match status" value="1"/>
</dbReference>
<sequence>MGPKRFDAHHPEGTASLLGLMYTWAGAAGPDAATARWRGVKHVDGCPSTCVPALAALCPGLEGLSISLEDTNGVLYRDTAARLASLTGLTSLRVAFHPTAAPARDQAPQLVEWRPESVAALGALTQLRSLVISVGAASRFHHAATGWVKGLTALTELQLVGMWPTGSAGMQLTGLRRQVLEGAGSILLSSQLAGIAAAGLGQLTQLRCSFANRVNEQLPFGPALSAATGLVHLSLPAASLAQGHLEAVASAAPQLTRLEAASIAASDECTAQFPQLRTLAAAFDPGFSYNLALLVPEVRRLELAPSKVDEAAVLAPVAGFLRELALRGAFKDFCHSGRHSFLWVDWLDLHTCEIHDQLDLTADNDDNLTVKDALLTLLYNLSGDVHLVGLSLSVAEQPDAALALIAAAGTCTGLRRLRLRYFASEAPLVRVVALLLYFRNLQELELKEGHAGELGDEAFTNSCLDMLEARRPKSLTKVTLTDTWRVTRECVDAVQRRRGGALDKADRCGLPAARLAALMQRFPIAGRLCFHQGHERFDAHHPEGTAKLLRFMYTWAGAAGPDAAFARWRGVKHVDGCPSTCVPALAALCPGLERLSISLEDSNGALYHDTAASLASLTGLTSLRIAFNRKGDPPRGEVARAPAWRPECAAALGALTRLRSLVVFLGGVPQPCYTLSGWFKGLAALTELQLAGRLPLGGVQLTGLRRLALEGGGFFGLGDQFAAIAASGPAQLTQLRCNVSNSVSEQLPIGPALAAATGLVHLSLPAARLAQGHLEALASAAPQLTRLDAASIAASDDCIAEFPQLRALAVAFDPGFAYNLAKLAPRLLRLELGPSKADTAAVILPVHETLRELVLRGAFKDFCRSGRRSFSWVNVMKVDNFEIRDHLNPADDIDDNTTVKDALLALLSKLNSHCEDHIAKLSLAVARQPDVALALIVAAGTCTGLQWLRLRYVASEEPLDCVVALLLYFQQLEELELEEGPAILPFNETFTDSCLDLLEAGRPESLTKVTLIDTWCVTRECVDAVQRRAAARGWPLEVVLDCSDAELLGARGFPR</sequence>
<dbReference type="RefSeq" id="XP_013901807.1">
    <property type="nucleotide sequence ID" value="XM_014046353.1"/>
</dbReference>
<dbReference type="KEGG" id="mng:MNEG_5170"/>